<evidence type="ECO:0000256" key="14">
    <source>
        <dbReference type="ARBA" id="ARBA00042773"/>
    </source>
</evidence>
<dbReference type="Proteomes" id="UP001185092">
    <property type="component" value="Unassembled WGS sequence"/>
</dbReference>
<name>A0AAE3XPG4_9BACT</name>
<comment type="similarity">
    <text evidence="4">Belongs to the ATP-dependent AMP-binding enzyme family.</text>
</comment>
<dbReference type="SUPFAM" id="SSF56801">
    <property type="entry name" value="Acetyl-CoA synthetase-like"/>
    <property type="match status" value="1"/>
</dbReference>
<dbReference type="EMBL" id="JAVDQD010000003">
    <property type="protein sequence ID" value="MDR6239639.1"/>
    <property type="molecule type" value="Genomic_DNA"/>
</dbReference>
<dbReference type="Pfam" id="PF13193">
    <property type="entry name" value="AMP-binding_C"/>
    <property type="match status" value="1"/>
</dbReference>
<dbReference type="Gene3D" id="3.40.50.980">
    <property type="match status" value="2"/>
</dbReference>
<feature type="domain" description="AMP-binding enzyme C-terminal" evidence="16">
    <location>
        <begin position="471"/>
        <end position="545"/>
    </location>
</feature>
<dbReference type="FunFam" id="3.40.50.12780:FF:000003">
    <property type="entry name" value="Long-chain-fatty-acid--CoA ligase FadD"/>
    <property type="match status" value="1"/>
</dbReference>
<evidence type="ECO:0000313" key="18">
    <source>
        <dbReference type="Proteomes" id="UP001185092"/>
    </source>
</evidence>
<dbReference type="GO" id="GO:0016020">
    <property type="term" value="C:membrane"/>
    <property type="evidence" value="ECO:0007669"/>
    <property type="project" value="UniProtKB-SubCell"/>
</dbReference>
<evidence type="ECO:0000256" key="5">
    <source>
        <dbReference type="ARBA" id="ARBA00022598"/>
    </source>
</evidence>
<keyword evidence="18" id="KW-1185">Reference proteome</keyword>
<comment type="cofactor">
    <cofactor evidence="1">
        <name>Mg(2+)</name>
        <dbReference type="ChEBI" id="CHEBI:18420"/>
    </cofactor>
</comment>
<evidence type="ECO:0000256" key="3">
    <source>
        <dbReference type="ARBA" id="ARBA00005005"/>
    </source>
</evidence>
<keyword evidence="10" id="KW-0443">Lipid metabolism</keyword>
<evidence type="ECO:0000256" key="11">
    <source>
        <dbReference type="ARBA" id="ARBA00023136"/>
    </source>
</evidence>
<evidence type="ECO:0000256" key="10">
    <source>
        <dbReference type="ARBA" id="ARBA00023098"/>
    </source>
</evidence>
<dbReference type="RefSeq" id="WP_309939356.1">
    <property type="nucleotide sequence ID" value="NZ_AP025305.1"/>
</dbReference>
<comment type="caution">
    <text evidence="17">The sequence shown here is derived from an EMBL/GenBank/DDBJ whole genome shotgun (WGS) entry which is preliminary data.</text>
</comment>
<dbReference type="PANTHER" id="PTHR43767">
    <property type="entry name" value="LONG-CHAIN-FATTY-ACID--COA LIGASE"/>
    <property type="match status" value="1"/>
</dbReference>
<dbReference type="InterPro" id="IPR025110">
    <property type="entry name" value="AMP-bd_C"/>
</dbReference>
<reference evidence="17" key="1">
    <citation type="submission" date="2023-07" db="EMBL/GenBank/DDBJ databases">
        <title>Genomic Encyclopedia of Type Strains, Phase IV (KMG-IV): sequencing the most valuable type-strain genomes for metagenomic binning, comparative biology and taxonomic classification.</title>
        <authorList>
            <person name="Goeker M."/>
        </authorList>
    </citation>
    <scope>NUCLEOTIDE SEQUENCE</scope>
    <source>
        <strain evidence="17">DSM 26174</strain>
    </source>
</reference>
<keyword evidence="9" id="KW-0460">Magnesium</keyword>
<evidence type="ECO:0000256" key="9">
    <source>
        <dbReference type="ARBA" id="ARBA00022842"/>
    </source>
</evidence>
<evidence type="ECO:0000256" key="1">
    <source>
        <dbReference type="ARBA" id="ARBA00001946"/>
    </source>
</evidence>
<sequence length="560" mass="63190">MNTNRPWFDSYPQGVTHQIDPNRYDSIVDLLEQSFEKFSDSTAFENMNSGITYRELDEQSKNFASYLQNELHLQQGDRIAIQLPNLLQYPIALFGALRAGLIVVNTNPLYTPRELEHQLNDSGAETIVVLSNFAETIEKVLSKTKVKNIIITDIGDMFSPLKATLVNFAVKYIKKMVPKTNLPSTINFCKALKLGKRHSFNKPILKINDLAFLQYTGGTTGVSKGAMLSHRNIIANMEQNCAWMATKLVENKETIITALPLYHIFALTVNCFTFLKYGAKNILITNPRDVPAYCKEIKDKQFTVMTGVNTLYNHMMNNQHFNAIDFSKLKISIGGGMALQEHVAKQWKNITKTPLAEGYGLTETSPVVCCNPIDGTERIGTIGLPFPSTDVIIVDDDDKEVEMGKNGEILVKGPQVMLGYWNSKEETEKVFFGDWLRTGDIGFMDRKGYITLVDRKKEMINVSGFNVYPNEIEEVITSHPKVLESGVIGIDHPKTNEAVKAYIVKKDESLTEAEIIEYCKTKLTAYKVPKVIEFAKDLPKSNIGKILRRVLKERHINNNK</sequence>
<dbReference type="GO" id="GO:0005524">
    <property type="term" value="F:ATP binding"/>
    <property type="evidence" value="ECO:0007669"/>
    <property type="project" value="UniProtKB-KW"/>
</dbReference>
<evidence type="ECO:0000256" key="7">
    <source>
        <dbReference type="ARBA" id="ARBA00022832"/>
    </source>
</evidence>
<dbReference type="PANTHER" id="PTHR43767:SF8">
    <property type="entry name" value="LONG-CHAIN-FATTY-ACID--COA LIGASE"/>
    <property type="match status" value="1"/>
</dbReference>
<dbReference type="InterPro" id="IPR045851">
    <property type="entry name" value="AMP-bd_C_sf"/>
</dbReference>
<evidence type="ECO:0000256" key="4">
    <source>
        <dbReference type="ARBA" id="ARBA00006432"/>
    </source>
</evidence>
<feature type="domain" description="AMP-dependent synthetase/ligase" evidence="15">
    <location>
        <begin position="32"/>
        <end position="421"/>
    </location>
</feature>
<accession>A0AAE3XPG4</accession>
<keyword evidence="6" id="KW-0547">Nucleotide-binding</keyword>
<keyword evidence="11" id="KW-0472">Membrane</keyword>
<keyword evidence="8" id="KW-0067">ATP-binding</keyword>
<dbReference type="InterPro" id="IPR050237">
    <property type="entry name" value="ATP-dep_AMP-bd_enzyme"/>
</dbReference>
<protein>
    <recommendedName>
        <fullName evidence="13">Long-chain-fatty-acid--CoA ligase</fullName>
        <ecNumber evidence="12">6.2.1.3</ecNumber>
    </recommendedName>
    <alternativeName>
        <fullName evidence="14">Long-chain acyl-CoA synthetase</fullName>
    </alternativeName>
</protein>
<keyword evidence="5 17" id="KW-0436">Ligase</keyword>
<organism evidence="17 18">
    <name type="scientific">Aureibacter tunicatorum</name>
    <dbReference type="NCBI Taxonomy" id="866807"/>
    <lineage>
        <taxon>Bacteria</taxon>
        <taxon>Pseudomonadati</taxon>
        <taxon>Bacteroidota</taxon>
        <taxon>Cytophagia</taxon>
        <taxon>Cytophagales</taxon>
        <taxon>Persicobacteraceae</taxon>
        <taxon>Aureibacter</taxon>
    </lineage>
</organism>
<evidence type="ECO:0000256" key="8">
    <source>
        <dbReference type="ARBA" id="ARBA00022840"/>
    </source>
</evidence>
<evidence type="ECO:0000256" key="6">
    <source>
        <dbReference type="ARBA" id="ARBA00022741"/>
    </source>
</evidence>
<evidence type="ECO:0000313" key="17">
    <source>
        <dbReference type="EMBL" id="MDR6239639.1"/>
    </source>
</evidence>
<comment type="subcellular location">
    <subcellularLocation>
        <location evidence="2">Membrane</location>
        <topology evidence="2">Peripheral membrane protein</topology>
    </subcellularLocation>
</comment>
<dbReference type="CDD" id="cd05936">
    <property type="entry name" value="FC-FACS_FadD_like"/>
    <property type="match status" value="1"/>
</dbReference>
<dbReference type="AlphaFoldDB" id="A0AAE3XPG4"/>
<keyword evidence="7" id="KW-0276">Fatty acid metabolism</keyword>
<evidence type="ECO:0000259" key="15">
    <source>
        <dbReference type="Pfam" id="PF00501"/>
    </source>
</evidence>
<proteinExistence type="inferred from homology"/>
<dbReference type="FunFam" id="3.30.300.30:FF:000006">
    <property type="entry name" value="Long-chain-fatty-acid--CoA ligase FadD"/>
    <property type="match status" value="1"/>
</dbReference>
<evidence type="ECO:0000256" key="2">
    <source>
        <dbReference type="ARBA" id="ARBA00004170"/>
    </source>
</evidence>
<dbReference type="Gene3D" id="3.30.300.30">
    <property type="match status" value="1"/>
</dbReference>
<evidence type="ECO:0000256" key="12">
    <source>
        <dbReference type="ARBA" id="ARBA00026121"/>
    </source>
</evidence>
<dbReference type="Pfam" id="PF00501">
    <property type="entry name" value="AMP-binding"/>
    <property type="match status" value="1"/>
</dbReference>
<dbReference type="GO" id="GO:0004467">
    <property type="term" value="F:long-chain fatty acid-CoA ligase activity"/>
    <property type="evidence" value="ECO:0007669"/>
    <property type="project" value="UniProtKB-EC"/>
</dbReference>
<evidence type="ECO:0000256" key="13">
    <source>
        <dbReference type="ARBA" id="ARBA00039545"/>
    </source>
</evidence>
<gene>
    <name evidence="17" type="ORF">HNQ88_002687</name>
</gene>
<comment type="pathway">
    <text evidence="3">Lipid metabolism; fatty acid beta-oxidation.</text>
</comment>
<evidence type="ECO:0000259" key="16">
    <source>
        <dbReference type="Pfam" id="PF13193"/>
    </source>
</evidence>
<dbReference type="Gene3D" id="2.30.38.10">
    <property type="entry name" value="Luciferase, Domain 3"/>
    <property type="match status" value="1"/>
</dbReference>
<dbReference type="EC" id="6.2.1.3" evidence="12"/>
<dbReference type="InterPro" id="IPR020845">
    <property type="entry name" value="AMP-binding_CS"/>
</dbReference>
<dbReference type="PROSITE" id="PS00455">
    <property type="entry name" value="AMP_BINDING"/>
    <property type="match status" value="1"/>
</dbReference>
<dbReference type="InterPro" id="IPR000873">
    <property type="entry name" value="AMP-dep_synth/lig_dom"/>
</dbReference>